<reference evidence="1 2" key="1">
    <citation type="submission" date="2023-07" db="EMBL/GenBank/DDBJ databases">
        <title>Sorghum-associated microbial communities from plants grown in Nebraska, USA.</title>
        <authorList>
            <person name="Schachtman D."/>
        </authorList>
    </citation>
    <scope>NUCLEOTIDE SEQUENCE [LARGE SCALE GENOMIC DNA]</scope>
    <source>
        <strain evidence="1 2">DS1781</strain>
    </source>
</reference>
<sequence>MTPLQIEAFVEAAAAAVDLRLLPQHRPGVLRYFGLAAHYAAIVEAVRLDPHDESAVHFSPVLPAEIPE</sequence>
<dbReference type="Proteomes" id="UP001184230">
    <property type="component" value="Unassembled WGS sequence"/>
</dbReference>
<dbReference type="EMBL" id="JAVDRF010000001">
    <property type="protein sequence ID" value="MDR6534286.1"/>
    <property type="molecule type" value="Genomic_DNA"/>
</dbReference>
<proteinExistence type="predicted"/>
<accession>A0ABU1N8R6</accession>
<organism evidence="1 2">
    <name type="scientific">Variovorax soli</name>
    <dbReference type="NCBI Taxonomy" id="376815"/>
    <lineage>
        <taxon>Bacteria</taxon>
        <taxon>Pseudomonadati</taxon>
        <taxon>Pseudomonadota</taxon>
        <taxon>Betaproteobacteria</taxon>
        <taxon>Burkholderiales</taxon>
        <taxon>Comamonadaceae</taxon>
        <taxon>Variovorax</taxon>
    </lineage>
</organism>
<dbReference type="InterPro" id="IPR025148">
    <property type="entry name" value="AtzG-like"/>
</dbReference>
<name>A0ABU1N8R6_9BURK</name>
<keyword evidence="2" id="KW-1185">Reference proteome</keyword>
<protein>
    <recommendedName>
        <fullName evidence="3">DUF4089 domain-containing protein</fullName>
    </recommendedName>
</protein>
<dbReference type="RefSeq" id="WP_309897690.1">
    <property type="nucleotide sequence ID" value="NZ_JAVDRF010000001.1"/>
</dbReference>
<dbReference type="Pfam" id="PF13318">
    <property type="entry name" value="AtzG-like"/>
    <property type="match status" value="1"/>
</dbReference>
<evidence type="ECO:0008006" key="3">
    <source>
        <dbReference type="Google" id="ProtNLM"/>
    </source>
</evidence>
<evidence type="ECO:0000313" key="1">
    <source>
        <dbReference type="EMBL" id="MDR6534286.1"/>
    </source>
</evidence>
<comment type="caution">
    <text evidence="1">The sequence shown here is derived from an EMBL/GenBank/DDBJ whole genome shotgun (WGS) entry which is preliminary data.</text>
</comment>
<evidence type="ECO:0000313" key="2">
    <source>
        <dbReference type="Proteomes" id="UP001184230"/>
    </source>
</evidence>
<gene>
    <name evidence="1" type="ORF">J2739_000046</name>
</gene>